<keyword evidence="2 5" id="KW-0812">Transmembrane</keyword>
<feature type="transmembrane region" description="Helical" evidence="5">
    <location>
        <begin position="756"/>
        <end position="778"/>
    </location>
</feature>
<evidence type="ECO:0000256" key="2">
    <source>
        <dbReference type="ARBA" id="ARBA00022692"/>
    </source>
</evidence>
<accession>A0AAU9JP21</accession>
<evidence type="ECO:0000313" key="7">
    <source>
        <dbReference type="EMBL" id="CAG9328047.1"/>
    </source>
</evidence>
<evidence type="ECO:0000256" key="4">
    <source>
        <dbReference type="ARBA" id="ARBA00023136"/>
    </source>
</evidence>
<comment type="caution">
    <text evidence="7">The sequence shown here is derived from an EMBL/GenBank/DDBJ whole genome shotgun (WGS) entry which is preliminary data.</text>
</comment>
<feature type="transmembrane region" description="Helical" evidence="5">
    <location>
        <begin position="799"/>
        <end position="817"/>
    </location>
</feature>
<evidence type="ECO:0000256" key="1">
    <source>
        <dbReference type="ARBA" id="ARBA00004370"/>
    </source>
</evidence>
<name>A0AAU9JP21_9CILI</name>
<dbReference type="InterPro" id="IPR028082">
    <property type="entry name" value="Peripla_BP_I"/>
</dbReference>
<feature type="transmembrane region" description="Helical" evidence="5">
    <location>
        <begin position="1038"/>
        <end position="1058"/>
    </location>
</feature>
<feature type="transmembrane region" description="Helical" evidence="5">
    <location>
        <begin position="1064"/>
        <end position="1081"/>
    </location>
</feature>
<feature type="transmembrane region" description="Helical" evidence="5">
    <location>
        <begin position="884"/>
        <end position="906"/>
    </location>
</feature>
<reference evidence="7" key="1">
    <citation type="submission" date="2021-09" db="EMBL/GenBank/DDBJ databases">
        <authorList>
            <consortium name="AG Swart"/>
            <person name="Singh M."/>
            <person name="Singh A."/>
            <person name="Seah K."/>
            <person name="Emmerich C."/>
        </authorList>
    </citation>
    <scope>NUCLEOTIDE SEQUENCE</scope>
    <source>
        <strain evidence="7">ATCC30299</strain>
    </source>
</reference>
<feature type="transmembrane region" description="Helical" evidence="5">
    <location>
        <begin position="852"/>
        <end position="872"/>
    </location>
</feature>
<dbReference type="Gene3D" id="3.40.50.2300">
    <property type="match status" value="2"/>
</dbReference>
<evidence type="ECO:0000256" key="5">
    <source>
        <dbReference type="SAM" id="Phobius"/>
    </source>
</evidence>
<evidence type="ECO:0000256" key="3">
    <source>
        <dbReference type="ARBA" id="ARBA00022989"/>
    </source>
</evidence>
<dbReference type="Proteomes" id="UP001162131">
    <property type="component" value="Unassembled WGS sequence"/>
</dbReference>
<feature type="domain" description="Receptor ligand binding region" evidence="6">
    <location>
        <begin position="364"/>
        <end position="685"/>
    </location>
</feature>
<gene>
    <name evidence="7" type="ORF">BSTOLATCC_MIC45506</name>
</gene>
<dbReference type="AlphaFoldDB" id="A0AAU9JP21"/>
<evidence type="ECO:0000259" key="6">
    <source>
        <dbReference type="Pfam" id="PF01094"/>
    </source>
</evidence>
<dbReference type="EMBL" id="CAJZBQ010000045">
    <property type="protein sequence ID" value="CAG9328047.1"/>
    <property type="molecule type" value="Genomic_DNA"/>
</dbReference>
<dbReference type="Pfam" id="PF01094">
    <property type="entry name" value="ANF_receptor"/>
    <property type="match status" value="1"/>
</dbReference>
<keyword evidence="4 5" id="KW-0472">Membrane</keyword>
<feature type="transmembrane region" description="Helical" evidence="5">
    <location>
        <begin position="946"/>
        <end position="965"/>
    </location>
</feature>
<dbReference type="GO" id="GO:0016020">
    <property type="term" value="C:membrane"/>
    <property type="evidence" value="ECO:0007669"/>
    <property type="project" value="UniProtKB-SubCell"/>
</dbReference>
<evidence type="ECO:0000313" key="8">
    <source>
        <dbReference type="Proteomes" id="UP001162131"/>
    </source>
</evidence>
<keyword evidence="3 5" id="KW-1133">Transmembrane helix</keyword>
<feature type="transmembrane region" description="Helical" evidence="5">
    <location>
        <begin position="1008"/>
        <end position="1026"/>
    </location>
</feature>
<organism evidence="7 8">
    <name type="scientific">Blepharisma stoltei</name>
    <dbReference type="NCBI Taxonomy" id="1481888"/>
    <lineage>
        <taxon>Eukaryota</taxon>
        <taxon>Sar</taxon>
        <taxon>Alveolata</taxon>
        <taxon>Ciliophora</taxon>
        <taxon>Postciliodesmatophora</taxon>
        <taxon>Heterotrichea</taxon>
        <taxon>Heterotrichida</taxon>
        <taxon>Blepharismidae</taxon>
        <taxon>Blepharisma</taxon>
    </lineage>
</organism>
<dbReference type="InterPro" id="IPR001828">
    <property type="entry name" value="ANF_lig-bd_rcpt"/>
</dbReference>
<sequence>MLIKICILFGLAISQFTIVPIIYSKNTSPLLVAYFKSLECSSENKGGCKLNLPFRFTLYEISDLSDIEKIFEYSEFLLIYDAVSSLGMSSLINTYARSLGFLQVIIGYPLGITLQHAFYSDYQLSEYANAALYIAKSYNIKKAIALISSEFAEMNFKNNKGIEIVGQFILPQTATFDYIFWLISKKIKPLGVKWFFFKTNKAISLLIQQALIKADMNKIGFTYVYIQEAAWGAHLEGSILLESKWFHSTGMFNYVDNIMHFGSVVIYSTIMNNQNQGSYSGWIVDSLIKVFSNPATLGYTIWNVQNGNVKAVGIINQKGVQISSPILFPGGIYDIPNNNKIKIPISISGIAYKDNEINWISQLGIILAIDRIRAEGKLLQNFDIQVNNTTDCSYIDDNSTYKCLSEHLDDLGCFHIPRLETSAVLETIKVFKENNISTPIIGVQTSTIMSNSEYYPQYARVSYPNSRTASAAALILSVFGISKCSLLYSDSQWGEDFSREFKNQTDYYGIKILNKNRIVPLGFKSRDKKIIQEIIDLKTRYVILEVQWPDILYVVEAFYDLGMREGDIYLLVGDGMISVSDLDEKLIGSISYTKRKEIMSGLIYISFLAFENQLGLELKNKIELEHGFIYDYMCLFYDAVHVGIHTIDALINWGINYDSSAIQKSVREVVFTGCSGVIRLNKDGNDKLTAILGIYNLLQDNSTWIMNLSGIYDPSQLIVLQIRHPLSWNENGDVPSDIIGDDQKCPFRNILVQSFLSGYFILIIIEIIPIIIGTIFAIKFYNSIFLKQYSNLITVKKENLFDIISYLIILIECLQYMQVGPDFQSFFPKLNNVTRFTTLDIRGFFQKGSITFWNLIEFYEALAFAWFLLFFWKLLKLGKKSDNFFLMTINELSIYFLPIVGEILFLPLNLYLFETFQCTSSIGDSFKDSFNNQDCSTFCWQGEHMYYVIISWLAIIVYMPTSVYFRFTWKNELPFHFQEQPFHCFLKSIVQISLVALVTILNPASENIFLGSCIGSLLLYLIVSIIKKPLTYGRASLWYIIFIACSLWLWCCCGLAKINKMLGIIALIIGWILLAIIGAIYQKYKLPALLKSEKGIDIIKLFRFQFLSISPETAGIAKTSSIKYLYDNELSQIKHIKNNVQKPINSIFSEEDNLRSSIQFLNISHEYLEGEVNSSWCGNDITRK</sequence>
<keyword evidence="8" id="KW-1185">Reference proteome</keyword>
<dbReference type="SUPFAM" id="SSF53822">
    <property type="entry name" value="Periplasmic binding protein-like I"/>
    <property type="match status" value="1"/>
</dbReference>
<comment type="subcellular location">
    <subcellularLocation>
        <location evidence="1">Membrane</location>
    </subcellularLocation>
</comment>
<protein>
    <recommendedName>
        <fullName evidence="6">Receptor ligand binding region domain-containing protein</fullName>
    </recommendedName>
</protein>
<proteinExistence type="predicted"/>